<dbReference type="Pfam" id="PF05426">
    <property type="entry name" value="Alginate_lyase"/>
    <property type="match status" value="1"/>
</dbReference>
<feature type="domain" description="Alginate lyase" evidence="4">
    <location>
        <begin position="70"/>
        <end position="348"/>
    </location>
</feature>
<accession>A0A1I0QVV7</accession>
<evidence type="ECO:0000313" key="6">
    <source>
        <dbReference type="Proteomes" id="UP000199310"/>
    </source>
</evidence>
<dbReference type="GO" id="GO:0042597">
    <property type="term" value="C:periplasmic space"/>
    <property type="evidence" value="ECO:0007669"/>
    <property type="project" value="InterPro"/>
</dbReference>
<keyword evidence="1 3" id="KW-0732">Signal</keyword>
<name>A0A1I0QVV7_9BACT</name>
<reference evidence="6" key="1">
    <citation type="submission" date="2016-10" db="EMBL/GenBank/DDBJ databases">
        <authorList>
            <person name="Varghese N."/>
            <person name="Submissions S."/>
        </authorList>
    </citation>
    <scope>NUCLEOTIDE SEQUENCE [LARGE SCALE GENOMIC DNA]</scope>
    <source>
        <strain evidence="6">DSM 3695</strain>
    </source>
</reference>
<dbReference type="SUPFAM" id="SSF48230">
    <property type="entry name" value="Chondroitin AC/alginate lyase"/>
    <property type="match status" value="1"/>
</dbReference>
<proteinExistence type="predicted"/>
<dbReference type="EMBL" id="FOJG01000001">
    <property type="protein sequence ID" value="SEW31810.1"/>
    <property type="molecule type" value="Genomic_DNA"/>
</dbReference>
<sequence>MKIFRTVFVVMTGLSFSAMAQQAPPTFLLDGATLAASKAAIAQHDPVKEQALKALLVAADRALTNGPYAVTFKSKLPPSGDKHDYMSVGPYWWPDSTKANGLPYIRRDGVVNPERYSIKDDAFYNSLCRDVQTLGLAWYFTGDKKYADKAAALLRTWFLDPATRMNPHLNYGQAIPGITEGRGIGLIDTHIITSLIDGIQLLKGSPALTADTYEGIQQWYRSFLSWMRTSPIGKDEADEKNNHGTWYDVQAVAIALFTQQPDLARQMLKEQTQERIRSQFAADGSQPLELARTLSWNYSYFNLEAFFELAMMAEKVQVDLWHYESTDKRSIRQAFAWMLPFATGSRTWEHQQIKPIHIGEYAALAIVAEKKYPELDLAPLWKLYPKTPGYACILTGWGE</sequence>
<dbReference type="InterPro" id="IPR008929">
    <property type="entry name" value="Chondroitin_lyas"/>
</dbReference>
<dbReference type="OrthoDB" id="7210452at2"/>
<dbReference type="InterPro" id="IPR008397">
    <property type="entry name" value="Alginate_lyase_dom"/>
</dbReference>
<organism evidence="5 6">
    <name type="scientific">Chitinophaga arvensicola</name>
    <dbReference type="NCBI Taxonomy" id="29529"/>
    <lineage>
        <taxon>Bacteria</taxon>
        <taxon>Pseudomonadati</taxon>
        <taxon>Bacteroidota</taxon>
        <taxon>Chitinophagia</taxon>
        <taxon>Chitinophagales</taxon>
        <taxon>Chitinophagaceae</taxon>
        <taxon>Chitinophaga</taxon>
    </lineage>
</organism>
<dbReference type="RefSeq" id="WP_089893366.1">
    <property type="nucleotide sequence ID" value="NZ_FOJG01000001.1"/>
</dbReference>
<feature type="chain" id="PRO_5011475114" evidence="3">
    <location>
        <begin position="21"/>
        <end position="399"/>
    </location>
</feature>
<dbReference type="STRING" id="29529.SAMN04488122_1806"/>
<evidence type="ECO:0000313" key="5">
    <source>
        <dbReference type="EMBL" id="SEW31810.1"/>
    </source>
</evidence>
<dbReference type="GO" id="GO:0016829">
    <property type="term" value="F:lyase activity"/>
    <property type="evidence" value="ECO:0007669"/>
    <property type="project" value="UniProtKB-KW"/>
</dbReference>
<feature type="signal peptide" evidence="3">
    <location>
        <begin position="1"/>
        <end position="20"/>
    </location>
</feature>
<dbReference type="Proteomes" id="UP000199310">
    <property type="component" value="Unassembled WGS sequence"/>
</dbReference>
<evidence type="ECO:0000256" key="1">
    <source>
        <dbReference type="ARBA" id="ARBA00022729"/>
    </source>
</evidence>
<dbReference type="Gene3D" id="1.50.10.100">
    <property type="entry name" value="Chondroitin AC/alginate lyase"/>
    <property type="match status" value="1"/>
</dbReference>
<protein>
    <submittedName>
        <fullName evidence="5">Alginate lyase</fullName>
    </submittedName>
</protein>
<evidence type="ECO:0000256" key="3">
    <source>
        <dbReference type="SAM" id="SignalP"/>
    </source>
</evidence>
<gene>
    <name evidence="5" type="ORF">SAMN04488122_1806</name>
</gene>
<dbReference type="AlphaFoldDB" id="A0A1I0QVV7"/>
<evidence type="ECO:0000259" key="4">
    <source>
        <dbReference type="Pfam" id="PF05426"/>
    </source>
</evidence>
<evidence type="ECO:0000256" key="2">
    <source>
        <dbReference type="ARBA" id="ARBA00023239"/>
    </source>
</evidence>
<keyword evidence="2 5" id="KW-0456">Lyase</keyword>
<keyword evidence="6" id="KW-1185">Reference proteome</keyword>